<evidence type="ECO:0000313" key="2">
    <source>
        <dbReference type="EMBL" id="KDQ58065.1"/>
    </source>
</evidence>
<name>A0A067PW14_9AGAM</name>
<dbReference type="Gene3D" id="3.40.50.720">
    <property type="entry name" value="NAD(P)-binding Rossmann-like Domain"/>
    <property type="match status" value="2"/>
</dbReference>
<dbReference type="OrthoDB" id="191139at2759"/>
<dbReference type="Proteomes" id="UP000027265">
    <property type="component" value="Unassembled WGS sequence"/>
</dbReference>
<dbReference type="Pfam" id="PF00106">
    <property type="entry name" value="adh_short"/>
    <property type="match status" value="1"/>
</dbReference>
<dbReference type="InterPro" id="IPR002347">
    <property type="entry name" value="SDR_fam"/>
</dbReference>
<dbReference type="GO" id="GO:0016491">
    <property type="term" value="F:oxidoreductase activity"/>
    <property type="evidence" value="ECO:0007669"/>
    <property type="project" value="UniProtKB-KW"/>
</dbReference>
<dbReference type="HOGENOM" id="CLU_010194_44_6_1"/>
<dbReference type="STRING" id="933084.A0A067PW14"/>
<organism evidence="2 3">
    <name type="scientific">Jaapia argillacea MUCL 33604</name>
    <dbReference type="NCBI Taxonomy" id="933084"/>
    <lineage>
        <taxon>Eukaryota</taxon>
        <taxon>Fungi</taxon>
        <taxon>Dikarya</taxon>
        <taxon>Basidiomycota</taxon>
        <taxon>Agaricomycotina</taxon>
        <taxon>Agaricomycetes</taxon>
        <taxon>Agaricomycetidae</taxon>
        <taxon>Jaapiales</taxon>
        <taxon>Jaapiaceae</taxon>
        <taxon>Jaapia</taxon>
    </lineage>
</organism>
<reference evidence="3" key="1">
    <citation type="journal article" date="2014" name="Proc. Natl. Acad. Sci. U.S.A.">
        <title>Extensive sampling of basidiomycete genomes demonstrates inadequacy of the white-rot/brown-rot paradigm for wood decay fungi.</title>
        <authorList>
            <person name="Riley R."/>
            <person name="Salamov A.A."/>
            <person name="Brown D.W."/>
            <person name="Nagy L.G."/>
            <person name="Floudas D."/>
            <person name="Held B.W."/>
            <person name="Levasseur A."/>
            <person name="Lombard V."/>
            <person name="Morin E."/>
            <person name="Otillar R."/>
            <person name="Lindquist E.A."/>
            <person name="Sun H."/>
            <person name="LaButti K.M."/>
            <person name="Schmutz J."/>
            <person name="Jabbour D."/>
            <person name="Luo H."/>
            <person name="Baker S.E."/>
            <person name="Pisabarro A.G."/>
            <person name="Walton J.D."/>
            <person name="Blanchette R.A."/>
            <person name="Henrissat B."/>
            <person name="Martin F."/>
            <person name="Cullen D."/>
            <person name="Hibbett D.S."/>
            <person name="Grigoriev I.V."/>
        </authorList>
    </citation>
    <scope>NUCLEOTIDE SEQUENCE [LARGE SCALE GENOMIC DNA]</scope>
    <source>
        <strain evidence="3">MUCL 33604</strain>
    </source>
</reference>
<dbReference type="InParanoid" id="A0A067PW14"/>
<evidence type="ECO:0000256" key="1">
    <source>
        <dbReference type="ARBA" id="ARBA00023002"/>
    </source>
</evidence>
<dbReference type="SUPFAM" id="SSF51735">
    <property type="entry name" value="NAD(P)-binding Rossmann-fold domains"/>
    <property type="match status" value="1"/>
</dbReference>
<dbReference type="AlphaFoldDB" id="A0A067PW14"/>
<dbReference type="EMBL" id="KL197718">
    <property type="protein sequence ID" value="KDQ58065.1"/>
    <property type="molecule type" value="Genomic_DNA"/>
</dbReference>
<dbReference type="InterPro" id="IPR036291">
    <property type="entry name" value="NAD(P)-bd_dom_sf"/>
</dbReference>
<accession>A0A067PW14</accession>
<protein>
    <submittedName>
        <fullName evidence="2">Uncharacterized protein</fullName>
    </submittedName>
</protein>
<feature type="non-terminal residue" evidence="2">
    <location>
        <position position="1"/>
    </location>
</feature>
<proteinExistence type="predicted"/>
<keyword evidence="3" id="KW-1185">Reference proteome</keyword>
<dbReference type="PANTHER" id="PTHR43157:SF31">
    <property type="entry name" value="PHOSPHATIDYLINOSITOL-GLYCAN BIOSYNTHESIS CLASS F PROTEIN"/>
    <property type="match status" value="1"/>
</dbReference>
<keyword evidence="1" id="KW-0560">Oxidoreductase</keyword>
<dbReference type="PANTHER" id="PTHR43157">
    <property type="entry name" value="PHOSPHATIDYLINOSITOL-GLYCAN BIOSYNTHESIS CLASS F PROTEIN-RELATED"/>
    <property type="match status" value="1"/>
</dbReference>
<evidence type="ECO:0000313" key="3">
    <source>
        <dbReference type="Proteomes" id="UP000027265"/>
    </source>
</evidence>
<gene>
    <name evidence="2" type="ORF">JAAARDRAFT_129282</name>
</gene>
<sequence>AGIGFKTVRHLARKGAKVYLAARNEARATAAIAELEAEGFGEGKGQVVWLKLDLADPRLAKSAAEDFMLHESRLDILGVHISPFVFTQAFFPVLKCTAEASGSDVRVVNVASRGHAFAPSSIRFRDIDDFNQDFNRMSKLANILWCKELQKHYDAEGLPIIVMAIHPGDVDTGLSSGYPSHPEH</sequence>